<dbReference type="Proteomes" id="UP000189703">
    <property type="component" value="Unplaced"/>
</dbReference>
<dbReference type="RefSeq" id="XP_010273159.1">
    <property type="nucleotide sequence ID" value="XM_010274857.2"/>
</dbReference>
<dbReference type="eggNOG" id="ENOG502S3WV">
    <property type="taxonomic scope" value="Eukaryota"/>
</dbReference>
<evidence type="ECO:0000313" key="3">
    <source>
        <dbReference type="RefSeq" id="XP_010273159.1"/>
    </source>
</evidence>
<evidence type="ECO:0000256" key="1">
    <source>
        <dbReference type="SAM" id="MobiDB-lite"/>
    </source>
</evidence>
<dbReference type="KEGG" id="nnu:104608772"/>
<dbReference type="OMA" id="EASCVQP"/>
<organism evidence="2 4">
    <name type="scientific">Nelumbo nucifera</name>
    <name type="common">Sacred lotus</name>
    <dbReference type="NCBI Taxonomy" id="4432"/>
    <lineage>
        <taxon>Eukaryota</taxon>
        <taxon>Viridiplantae</taxon>
        <taxon>Streptophyta</taxon>
        <taxon>Embryophyta</taxon>
        <taxon>Tracheophyta</taxon>
        <taxon>Spermatophyta</taxon>
        <taxon>Magnoliopsida</taxon>
        <taxon>Proteales</taxon>
        <taxon>Nelumbonaceae</taxon>
        <taxon>Nelumbo</taxon>
    </lineage>
</organism>
<reference evidence="3 4" key="1">
    <citation type="submission" date="2025-04" db="UniProtKB">
        <authorList>
            <consortium name="RefSeq"/>
        </authorList>
    </citation>
    <scope>IDENTIFICATION</scope>
</reference>
<name>A0A1U8BAL7_NELNU</name>
<feature type="compositionally biased region" description="Basic residues" evidence="1">
    <location>
        <begin position="76"/>
        <end position="101"/>
    </location>
</feature>
<feature type="compositionally biased region" description="Basic and acidic residues" evidence="1">
    <location>
        <begin position="121"/>
        <end position="131"/>
    </location>
</feature>
<gene>
    <name evidence="3 4" type="primary">LOC104608772</name>
</gene>
<protein>
    <submittedName>
        <fullName evidence="3 4">Uncharacterized protein LOC104608772 isoform X1</fullName>
    </submittedName>
</protein>
<feature type="compositionally biased region" description="Low complexity" evidence="1">
    <location>
        <begin position="59"/>
        <end position="72"/>
    </location>
</feature>
<keyword evidence="2" id="KW-1185">Reference proteome</keyword>
<dbReference type="OrthoDB" id="763372at2759"/>
<dbReference type="GeneID" id="104608772"/>
<proteinExistence type="predicted"/>
<feature type="compositionally biased region" description="Polar residues" evidence="1">
    <location>
        <begin position="187"/>
        <end position="201"/>
    </location>
</feature>
<evidence type="ECO:0000313" key="2">
    <source>
        <dbReference type="Proteomes" id="UP000189703"/>
    </source>
</evidence>
<evidence type="ECO:0000313" key="4">
    <source>
        <dbReference type="RefSeq" id="XP_010273167.1"/>
    </source>
</evidence>
<feature type="compositionally biased region" description="Basic residues" evidence="1">
    <location>
        <begin position="159"/>
        <end position="171"/>
    </location>
</feature>
<feature type="region of interest" description="Disordered" evidence="1">
    <location>
        <begin position="27"/>
        <end position="201"/>
    </location>
</feature>
<accession>A0A1U8BAL7</accession>
<dbReference type="AlphaFoldDB" id="A0A1U8BAL7"/>
<dbReference type="RefSeq" id="XP_010273167.1">
    <property type="nucleotide sequence ID" value="XM_010274865.2"/>
</dbReference>
<sequence length="201" mass="22431">MDQDESIRKSYEAFLNRFYPPVPLSRQREVEQEAVLPHGLDLDALIPVADRGDDDNSEEGNSSTSSGASESGTQKKLTRAQRKRLRKKKLKEAASRRRKIKIIGPLLPSTTSDSVDVPEAEPPRPGEDDSISKANNDNISEGFDSEVHNQADEPCTSRNKLKHRRLAKRLSRNAAKCNNTENHHQADSQPCSDYDNSALQP</sequence>